<feature type="domain" description="Type II secretion system protein GspF" evidence="7">
    <location>
        <begin position="128"/>
        <end position="253"/>
    </location>
</feature>
<sequence>MIEVKIAGLLAGFSVFILLYTLKMAKRTNVKLSRFQMIRYDVEDDSEFLQKERELREMQRLYKADPAKKTLLLIAGMAFCGLVGYSLSGRLSFALVGSLVGFVVPAVWEKWQEEGQKRLLEMQFEQAVEQMAMVVKSGGSILSAVEKAALEAKPPLKKILELMAAQLKLNVPAAQVFRWALERIPVPELEMMVVVSSLQQAGMAVNMAAALGRIQEGIRERRAFREQVSAITAEGRLAGKVVSVLPFLVIGFIRKAAPQFVEPLFTTAWGIALLILSIAMIIGGSIWMNKIMQIET</sequence>
<dbReference type="InParanoid" id="A0A140L321"/>
<name>A0A140L321_9FIRM</name>
<proteinExistence type="predicted"/>
<comment type="subcellular location">
    <subcellularLocation>
        <location evidence="1">Cell membrane</location>
        <topology evidence="1">Multi-pass membrane protein</topology>
    </subcellularLocation>
</comment>
<gene>
    <name evidence="8" type="ORF">AN618_21130</name>
</gene>
<feature type="transmembrane region" description="Helical" evidence="6">
    <location>
        <begin position="91"/>
        <end position="108"/>
    </location>
</feature>
<evidence type="ECO:0000256" key="1">
    <source>
        <dbReference type="ARBA" id="ARBA00004651"/>
    </source>
</evidence>
<reference evidence="8 9" key="1">
    <citation type="submission" date="2015-12" db="EMBL/GenBank/DDBJ databases">
        <title>Draft genome sequnece of Fervidicola ferrireducens strain Y170.</title>
        <authorList>
            <person name="Patel B.K."/>
        </authorList>
    </citation>
    <scope>NUCLEOTIDE SEQUENCE [LARGE SCALE GENOMIC DNA]</scope>
    <source>
        <strain evidence="8 9">Y170</strain>
    </source>
</reference>
<dbReference type="InterPro" id="IPR018076">
    <property type="entry name" value="T2SS_GspF_dom"/>
</dbReference>
<dbReference type="STRING" id="520764.AN618_21130"/>
<dbReference type="GO" id="GO:0005886">
    <property type="term" value="C:plasma membrane"/>
    <property type="evidence" value="ECO:0007669"/>
    <property type="project" value="UniProtKB-SubCell"/>
</dbReference>
<dbReference type="EMBL" id="LOED01000036">
    <property type="protein sequence ID" value="KXG74946.1"/>
    <property type="molecule type" value="Genomic_DNA"/>
</dbReference>
<feature type="transmembrane region" description="Helical" evidence="6">
    <location>
        <begin position="66"/>
        <end position="85"/>
    </location>
</feature>
<organism evidence="8 9">
    <name type="scientific">Fervidicola ferrireducens</name>
    <dbReference type="NCBI Taxonomy" id="520764"/>
    <lineage>
        <taxon>Bacteria</taxon>
        <taxon>Bacillati</taxon>
        <taxon>Bacillota</taxon>
        <taxon>Clostridia</taxon>
        <taxon>Thermosediminibacterales</taxon>
        <taxon>Thermosediminibacteraceae</taxon>
        <taxon>Fervidicola</taxon>
    </lineage>
</organism>
<feature type="transmembrane region" description="Helical" evidence="6">
    <location>
        <begin position="237"/>
        <end position="257"/>
    </location>
</feature>
<protein>
    <recommendedName>
        <fullName evidence="7">Type II secretion system protein GspF domain-containing protein</fullName>
    </recommendedName>
</protein>
<dbReference type="AlphaFoldDB" id="A0A140L321"/>
<keyword evidence="9" id="KW-1185">Reference proteome</keyword>
<evidence type="ECO:0000256" key="3">
    <source>
        <dbReference type="ARBA" id="ARBA00022692"/>
    </source>
</evidence>
<keyword evidence="5 6" id="KW-0472">Membrane</keyword>
<accession>A0A140L321</accession>
<keyword evidence="2" id="KW-1003">Cell membrane</keyword>
<evidence type="ECO:0000256" key="2">
    <source>
        <dbReference type="ARBA" id="ARBA00022475"/>
    </source>
</evidence>
<feature type="transmembrane region" description="Helical" evidence="6">
    <location>
        <begin position="6"/>
        <end position="25"/>
    </location>
</feature>
<evidence type="ECO:0000256" key="6">
    <source>
        <dbReference type="SAM" id="Phobius"/>
    </source>
</evidence>
<dbReference type="Proteomes" id="UP000070427">
    <property type="component" value="Unassembled WGS sequence"/>
</dbReference>
<dbReference type="OrthoDB" id="1723691at2"/>
<evidence type="ECO:0000256" key="5">
    <source>
        <dbReference type="ARBA" id="ARBA00023136"/>
    </source>
</evidence>
<evidence type="ECO:0000313" key="8">
    <source>
        <dbReference type="EMBL" id="KXG74946.1"/>
    </source>
</evidence>
<evidence type="ECO:0000259" key="7">
    <source>
        <dbReference type="Pfam" id="PF00482"/>
    </source>
</evidence>
<comment type="caution">
    <text evidence="8">The sequence shown here is derived from an EMBL/GenBank/DDBJ whole genome shotgun (WGS) entry which is preliminary data.</text>
</comment>
<evidence type="ECO:0000313" key="9">
    <source>
        <dbReference type="Proteomes" id="UP000070427"/>
    </source>
</evidence>
<dbReference type="RefSeq" id="WP_066354762.1">
    <property type="nucleotide sequence ID" value="NZ_LOED01000036.1"/>
</dbReference>
<dbReference type="PANTHER" id="PTHR35007">
    <property type="entry name" value="INTEGRAL MEMBRANE PROTEIN-RELATED"/>
    <property type="match status" value="1"/>
</dbReference>
<keyword evidence="4 6" id="KW-1133">Transmembrane helix</keyword>
<evidence type="ECO:0000256" key="4">
    <source>
        <dbReference type="ARBA" id="ARBA00022989"/>
    </source>
</evidence>
<dbReference type="PANTHER" id="PTHR35007:SF1">
    <property type="entry name" value="PILUS ASSEMBLY PROTEIN"/>
    <property type="match status" value="1"/>
</dbReference>
<feature type="transmembrane region" description="Helical" evidence="6">
    <location>
        <begin position="269"/>
        <end position="288"/>
    </location>
</feature>
<dbReference type="Pfam" id="PF00482">
    <property type="entry name" value="T2SSF"/>
    <property type="match status" value="1"/>
</dbReference>
<keyword evidence="3 6" id="KW-0812">Transmembrane</keyword>